<protein>
    <submittedName>
        <fullName evidence="1">Uncharacterized protein</fullName>
    </submittedName>
</protein>
<reference evidence="1" key="1">
    <citation type="submission" date="2020-10" db="EMBL/GenBank/DDBJ databases">
        <authorList>
            <person name="Gilroy R."/>
        </authorList>
    </citation>
    <scope>NUCLEOTIDE SEQUENCE</scope>
    <source>
        <strain evidence="1">ChiBcec16-1751</strain>
    </source>
</reference>
<dbReference type="Proteomes" id="UP000886741">
    <property type="component" value="Unassembled WGS sequence"/>
</dbReference>
<evidence type="ECO:0000313" key="1">
    <source>
        <dbReference type="EMBL" id="HIS65103.1"/>
    </source>
</evidence>
<reference evidence="1" key="2">
    <citation type="journal article" date="2021" name="PeerJ">
        <title>Extensive microbial diversity within the chicken gut microbiome revealed by metagenomics and culture.</title>
        <authorList>
            <person name="Gilroy R."/>
            <person name="Ravi A."/>
            <person name="Getino M."/>
            <person name="Pursley I."/>
            <person name="Horton D.L."/>
            <person name="Alikhan N.F."/>
            <person name="Baker D."/>
            <person name="Gharbi K."/>
            <person name="Hall N."/>
            <person name="Watson M."/>
            <person name="Adriaenssens E.M."/>
            <person name="Foster-Nyarko E."/>
            <person name="Jarju S."/>
            <person name="Secka A."/>
            <person name="Antonio M."/>
            <person name="Oren A."/>
            <person name="Chaudhuri R.R."/>
            <person name="La Ragione R."/>
            <person name="Hildebrand F."/>
            <person name="Pallen M.J."/>
        </authorList>
    </citation>
    <scope>NUCLEOTIDE SEQUENCE</scope>
    <source>
        <strain evidence="1">ChiBcec16-1751</strain>
    </source>
</reference>
<dbReference type="Pfam" id="PF18937">
    <property type="entry name" value="DUF5685"/>
    <property type="match status" value="1"/>
</dbReference>
<sequence>MFGYITADARLLTEEQQTRYAACYCGLCRRLGRECSAVSRLTLTYDMTFLVLLLSSLYEPEETAGRNRCAVHPVKARPHWHNDATNYGAAMNTALAAYNCLDDWQDDRNLPKLALWKLLRRPVRAIQERYPRQSGAITASLDQLSAIEAAGIPDPDGAANAFAYLLGEVFVWREDRWADDLRTVGQGLGRFVYLLDAALDLPEDRKKGRYNPLSHWADEGRTLEDFRPMLTMLLGEATAAFERLPLVQDVELLRNILYSGVWQRYETALRKQNSQNEGGSHDIRPV</sequence>
<dbReference type="EMBL" id="DVJJ01000108">
    <property type="protein sequence ID" value="HIS65103.1"/>
    <property type="molecule type" value="Genomic_DNA"/>
</dbReference>
<gene>
    <name evidence="1" type="ORF">IAA83_07015</name>
</gene>
<proteinExistence type="predicted"/>
<name>A0A9D1FA30_9FIRM</name>
<accession>A0A9D1FA30</accession>
<comment type="caution">
    <text evidence="1">The sequence shown here is derived from an EMBL/GenBank/DDBJ whole genome shotgun (WGS) entry which is preliminary data.</text>
</comment>
<dbReference type="AlphaFoldDB" id="A0A9D1FA30"/>
<organism evidence="1 2">
    <name type="scientific">Candidatus Avoscillospira avistercoris</name>
    <dbReference type="NCBI Taxonomy" id="2840707"/>
    <lineage>
        <taxon>Bacteria</taxon>
        <taxon>Bacillati</taxon>
        <taxon>Bacillota</taxon>
        <taxon>Clostridia</taxon>
        <taxon>Eubacteriales</taxon>
        <taxon>Oscillospiraceae</taxon>
        <taxon>Oscillospiraceae incertae sedis</taxon>
        <taxon>Candidatus Avoscillospira</taxon>
    </lineage>
</organism>
<dbReference type="InterPro" id="IPR043740">
    <property type="entry name" value="DUF5685"/>
</dbReference>
<evidence type="ECO:0000313" key="2">
    <source>
        <dbReference type="Proteomes" id="UP000886741"/>
    </source>
</evidence>